<feature type="transmembrane region" description="Helical" evidence="1">
    <location>
        <begin position="137"/>
        <end position="158"/>
    </location>
</feature>
<protein>
    <recommendedName>
        <fullName evidence="4">NADH dehydrogenase subunit 6</fullName>
    </recommendedName>
</protein>
<feature type="transmembrane region" description="Helical" evidence="1">
    <location>
        <begin position="81"/>
        <end position="99"/>
    </location>
</feature>
<comment type="caution">
    <text evidence="2">The sequence shown here is derived from an EMBL/GenBank/DDBJ whole genome shotgun (WGS) entry which is preliminary data.</text>
</comment>
<accession>A0AAV1ZY82</accession>
<evidence type="ECO:0000313" key="2">
    <source>
        <dbReference type="EMBL" id="CAL1276826.1"/>
    </source>
</evidence>
<sequence>MESVANRLRTVLMLKSKYQRLGAWIMLLSSIAFFNIITWSSFVLFSDNLDGILAICGAFLIGAMLAHGIQKTTYRFLENVGVNLYIIGWAFVANSLFVANTYLELYVKGVLGIYIVFLGVMLYFMHKENPTQIIIENHILVGSFLIVIGTIIFSLAHFETELNLFYLVRVGRLPAFWSHRGIVSIFVGVVLMFISIYMYLLPPYVKTERFP</sequence>
<dbReference type="AlphaFoldDB" id="A0AAV1ZY82"/>
<proteinExistence type="predicted"/>
<feature type="transmembrane region" description="Helical" evidence="1">
    <location>
        <begin position="21"/>
        <end position="45"/>
    </location>
</feature>
<keyword evidence="1" id="KW-0812">Transmembrane</keyword>
<keyword evidence="3" id="KW-1185">Reference proteome</keyword>
<feature type="transmembrane region" description="Helical" evidence="1">
    <location>
        <begin position="178"/>
        <end position="200"/>
    </location>
</feature>
<feature type="transmembrane region" description="Helical" evidence="1">
    <location>
        <begin position="51"/>
        <end position="69"/>
    </location>
</feature>
<keyword evidence="1" id="KW-1133">Transmembrane helix</keyword>
<dbReference type="Proteomes" id="UP001497382">
    <property type="component" value="Unassembled WGS sequence"/>
</dbReference>
<name>A0AAV1ZY82_9ARAC</name>
<evidence type="ECO:0000256" key="1">
    <source>
        <dbReference type="SAM" id="Phobius"/>
    </source>
</evidence>
<keyword evidence="1" id="KW-0472">Membrane</keyword>
<organism evidence="2 3">
    <name type="scientific">Larinioides sclopetarius</name>
    <dbReference type="NCBI Taxonomy" id="280406"/>
    <lineage>
        <taxon>Eukaryota</taxon>
        <taxon>Metazoa</taxon>
        <taxon>Ecdysozoa</taxon>
        <taxon>Arthropoda</taxon>
        <taxon>Chelicerata</taxon>
        <taxon>Arachnida</taxon>
        <taxon>Araneae</taxon>
        <taxon>Araneomorphae</taxon>
        <taxon>Entelegynae</taxon>
        <taxon>Araneoidea</taxon>
        <taxon>Araneidae</taxon>
        <taxon>Larinioides</taxon>
    </lineage>
</organism>
<reference evidence="2 3" key="1">
    <citation type="submission" date="2024-04" db="EMBL/GenBank/DDBJ databases">
        <authorList>
            <person name="Rising A."/>
            <person name="Reimegard J."/>
            <person name="Sonavane S."/>
            <person name="Akerstrom W."/>
            <person name="Nylinder S."/>
            <person name="Hedman E."/>
            <person name="Kallberg Y."/>
        </authorList>
    </citation>
    <scope>NUCLEOTIDE SEQUENCE [LARGE SCALE GENOMIC DNA]</scope>
</reference>
<gene>
    <name evidence="2" type="ORF">LARSCL_LOCUS8863</name>
</gene>
<evidence type="ECO:0000313" key="3">
    <source>
        <dbReference type="Proteomes" id="UP001497382"/>
    </source>
</evidence>
<feature type="transmembrane region" description="Helical" evidence="1">
    <location>
        <begin position="105"/>
        <end position="125"/>
    </location>
</feature>
<evidence type="ECO:0008006" key="4">
    <source>
        <dbReference type="Google" id="ProtNLM"/>
    </source>
</evidence>
<dbReference type="EMBL" id="CAXIEN010000096">
    <property type="protein sequence ID" value="CAL1276826.1"/>
    <property type="molecule type" value="Genomic_DNA"/>
</dbReference>